<evidence type="ECO:0000313" key="2">
    <source>
        <dbReference type="EMBL" id="AWS00487.1"/>
    </source>
</evidence>
<dbReference type="EMBL" id="CP029287">
    <property type="protein sequence ID" value="AWS00487.1"/>
    <property type="molecule type" value="Genomic_DNA"/>
</dbReference>
<feature type="domain" description="Cas6 N-terminal" evidence="1">
    <location>
        <begin position="4"/>
        <end position="95"/>
    </location>
</feature>
<dbReference type="Proteomes" id="UP000247586">
    <property type="component" value="Chromosome"/>
</dbReference>
<dbReference type="InterPro" id="IPR041165">
    <property type="entry name" value="Cas6_N_arch"/>
</dbReference>
<organism evidence="2 3">
    <name type="scientific">Metallosphaera hakonensis JCM 8857 = DSM 7519</name>
    <dbReference type="NCBI Taxonomy" id="1293036"/>
    <lineage>
        <taxon>Archaea</taxon>
        <taxon>Thermoproteota</taxon>
        <taxon>Thermoprotei</taxon>
        <taxon>Sulfolobales</taxon>
        <taxon>Sulfolobaceae</taxon>
        <taxon>Metallosphaera</taxon>
    </lineage>
</organism>
<keyword evidence="3" id="KW-1185">Reference proteome</keyword>
<accession>A0A2U9IWV7</accession>
<reference evidence="3" key="2">
    <citation type="submission" date="2020-03" db="EMBL/GenBank/DDBJ databases">
        <title>Complete Genome Sequences of Extremely Thermoacidophilic, Metal-Mobilizing Type-Strain Members of the Archaeal Family Sulfolobaceae: Acidianus brierleyi DSM-1651T, Acidianus sulfidivorans DSM-18786T, Metallosphaera hakonensis DSM-7519T, and Metallosphaera prunae DSM-10039T.</title>
        <authorList>
            <person name="Counts J.A."/>
            <person name="Kelly R.M."/>
        </authorList>
    </citation>
    <scope>NUCLEOTIDE SEQUENCE [LARGE SCALE GENOMIC DNA]</scope>
    <source>
        <strain evidence="3">HO1-1</strain>
    </source>
</reference>
<protein>
    <submittedName>
        <fullName evidence="2">CRISPR-associated endoribonuclease Cas6</fullName>
    </submittedName>
</protein>
<dbReference type="STRING" id="1293036.GCA_001315825_02651"/>
<dbReference type="KEGG" id="mhk:DFR87_01880"/>
<evidence type="ECO:0000313" key="3">
    <source>
        <dbReference type="Proteomes" id="UP000247586"/>
    </source>
</evidence>
<name>A0A2U9IWV7_9CREN</name>
<dbReference type="OrthoDB" id="41517at2157"/>
<proteinExistence type="predicted"/>
<reference evidence="2 3" key="1">
    <citation type="submission" date="2018-05" db="EMBL/GenBank/DDBJ databases">
        <title>Complete Genome Sequences of Extremely Thermoacidophilic, Metal-Mobilizing Type-Strain Members of the Archaeal Family Sulfolobaceae: Acidianus brierleyi DSM-1651T, Acidianus sulfidivorans DSM-18786T, Metallosphaera hakonensis DSM-7519T, and Metallosphaera prunae DSM-10039T.</title>
        <authorList>
            <person name="Counts J.A."/>
            <person name="Kelly R.M."/>
        </authorList>
    </citation>
    <scope>NUCLEOTIDE SEQUENCE [LARGE SCALE GENOMIC DNA]</scope>
    <source>
        <strain evidence="2 3">HO1-1</strain>
    </source>
</reference>
<sequence>MMIAQIFVSPDRDAIVPPFTSKVGKSLLGNPSGVSISPLKKDNEYLFKLAKDQVVLEVRGGEIYSFEVGGEEEKVMSALLNLTARTVFNSKWTVEDVTLTKACVPKSSKFVLEIKTPALLVSPYVKSKRKVFTNCPSVLFFTNAIDVIQAERGEDKLRETLSALDLLLWPEPSVMKYSTITYAGKRVVGMMGRFTYSILNQDEMVYHILNDALAKGIGSSRKNGFGRIEIRVWD</sequence>
<dbReference type="AlphaFoldDB" id="A0A2U9IWV7"/>
<gene>
    <name evidence="2" type="ORF">DFR87_01880</name>
</gene>
<dbReference type="Gene3D" id="3.30.70.1900">
    <property type="match status" value="1"/>
</dbReference>
<dbReference type="Pfam" id="PF17952">
    <property type="entry name" value="Cas6_N"/>
    <property type="match status" value="1"/>
</dbReference>
<reference evidence="3" key="3">
    <citation type="submission" date="2020-03" db="EMBL/GenBank/DDBJ databases">
        <title>Sequencing and Assembly of Multiple Reported Metal-Biooxidizing Members of the Extremely Thermoacidophilic Archaeal Family Sulfolobaceae.</title>
        <authorList>
            <person name="Counts J.A."/>
            <person name="Kelly R.M."/>
        </authorList>
    </citation>
    <scope>NUCLEOTIDE SEQUENCE [LARGE SCALE GENOMIC DNA]</scope>
    <source>
        <strain evidence="3">HO1-1</strain>
    </source>
</reference>
<evidence type="ECO:0000259" key="1">
    <source>
        <dbReference type="Pfam" id="PF17952"/>
    </source>
</evidence>